<dbReference type="GO" id="GO:0007605">
    <property type="term" value="P:sensory perception of sound"/>
    <property type="evidence" value="ECO:0007669"/>
    <property type="project" value="TreeGrafter"/>
</dbReference>
<keyword evidence="3 5" id="KW-1133">Transmembrane helix</keyword>
<protein>
    <submittedName>
        <fullName evidence="6">Lipoma HMGIC fusion partner-like 3</fullName>
    </submittedName>
</protein>
<name>A0A3M7R350_BRAPC</name>
<keyword evidence="7" id="KW-1185">Reference proteome</keyword>
<feature type="transmembrane region" description="Helical" evidence="5">
    <location>
        <begin position="21"/>
        <end position="43"/>
    </location>
</feature>
<feature type="transmembrane region" description="Helical" evidence="5">
    <location>
        <begin position="108"/>
        <end position="131"/>
    </location>
</feature>
<gene>
    <name evidence="6" type="ORF">BpHYR1_041014</name>
</gene>
<feature type="transmembrane region" description="Helical" evidence="5">
    <location>
        <begin position="138"/>
        <end position="156"/>
    </location>
</feature>
<evidence type="ECO:0000256" key="3">
    <source>
        <dbReference type="ARBA" id="ARBA00022989"/>
    </source>
</evidence>
<sequence>MQSIITSTFNSVQLNYIRNSRAIAVLWFVFTVCFTIINIVVFLQPWLGDTTAPDKEGYFGLFEYCKYMKNENYQAIDDESKSHLSQSKNYFLYCDGSWTSLSSALNPIATFSIGFSALINLTCIATFLVLLLFVSPSIVFAICGFLQIISRCVIYPNNWDDPRIVDICETSRSYSSGKCEIKWAYILSIIGIFDILFLAILSLVMSRRQLKTKCFIIYRII</sequence>
<proteinExistence type="predicted"/>
<accession>A0A3M7R350</accession>
<dbReference type="OrthoDB" id="5873721at2759"/>
<evidence type="ECO:0000313" key="7">
    <source>
        <dbReference type="Proteomes" id="UP000276133"/>
    </source>
</evidence>
<evidence type="ECO:0000256" key="2">
    <source>
        <dbReference type="ARBA" id="ARBA00022692"/>
    </source>
</evidence>
<dbReference type="InterPro" id="IPR019372">
    <property type="entry name" value="LHFPL"/>
</dbReference>
<evidence type="ECO:0000256" key="4">
    <source>
        <dbReference type="ARBA" id="ARBA00023136"/>
    </source>
</evidence>
<dbReference type="AlphaFoldDB" id="A0A3M7R350"/>
<organism evidence="6 7">
    <name type="scientific">Brachionus plicatilis</name>
    <name type="common">Marine rotifer</name>
    <name type="synonym">Brachionus muelleri</name>
    <dbReference type="NCBI Taxonomy" id="10195"/>
    <lineage>
        <taxon>Eukaryota</taxon>
        <taxon>Metazoa</taxon>
        <taxon>Spiralia</taxon>
        <taxon>Gnathifera</taxon>
        <taxon>Rotifera</taxon>
        <taxon>Eurotatoria</taxon>
        <taxon>Monogononta</taxon>
        <taxon>Pseudotrocha</taxon>
        <taxon>Ploima</taxon>
        <taxon>Brachionidae</taxon>
        <taxon>Brachionus</taxon>
    </lineage>
</organism>
<keyword evidence="4 5" id="KW-0472">Membrane</keyword>
<feature type="transmembrane region" description="Helical" evidence="5">
    <location>
        <begin position="183"/>
        <end position="204"/>
    </location>
</feature>
<dbReference type="PANTHER" id="PTHR12489">
    <property type="entry name" value="LIPOMA HMGIC FUSION PARTNER-LIKE PROTEIN"/>
    <property type="match status" value="1"/>
</dbReference>
<keyword evidence="2 5" id="KW-0812">Transmembrane</keyword>
<comment type="subcellular location">
    <subcellularLocation>
        <location evidence="1">Membrane</location>
        <topology evidence="1">Multi-pass membrane protein</topology>
    </subcellularLocation>
</comment>
<dbReference type="STRING" id="10195.A0A3M7R350"/>
<dbReference type="PANTHER" id="PTHR12489:SF1">
    <property type="entry name" value="LP10272P"/>
    <property type="match status" value="1"/>
</dbReference>
<dbReference type="Proteomes" id="UP000276133">
    <property type="component" value="Unassembled WGS sequence"/>
</dbReference>
<reference evidence="6 7" key="1">
    <citation type="journal article" date="2018" name="Sci. Rep.">
        <title>Genomic signatures of local adaptation to the degree of environmental predictability in rotifers.</title>
        <authorList>
            <person name="Franch-Gras L."/>
            <person name="Hahn C."/>
            <person name="Garcia-Roger E.M."/>
            <person name="Carmona M.J."/>
            <person name="Serra M."/>
            <person name="Gomez A."/>
        </authorList>
    </citation>
    <scope>NUCLEOTIDE SEQUENCE [LARGE SCALE GENOMIC DNA]</scope>
    <source>
        <strain evidence="6">HYR1</strain>
    </source>
</reference>
<dbReference type="EMBL" id="REGN01004370">
    <property type="protein sequence ID" value="RNA17791.1"/>
    <property type="molecule type" value="Genomic_DNA"/>
</dbReference>
<evidence type="ECO:0000256" key="1">
    <source>
        <dbReference type="ARBA" id="ARBA00004141"/>
    </source>
</evidence>
<comment type="caution">
    <text evidence="6">The sequence shown here is derived from an EMBL/GenBank/DDBJ whole genome shotgun (WGS) entry which is preliminary data.</text>
</comment>
<dbReference type="Pfam" id="PF10242">
    <property type="entry name" value="L_HMGIC_fpl"/>
    <property type="match status" value="1"/>
</dbReference>
<evidence type="ECO:0000313" key="6">
    <source>
        <dbReference type="EMBL" id="RNA17791.1"/>
    </source>
</evidence>
<dbReference type="GO" id="GO:0005886">
    <property type="term" value="C:plasma membrane"/>
    <property type="evidence" value="ECO:0007669"/>
    <property type="project" value="TreeGrafter"/>
</dbReference>
<evidence type="ECO:0000256" key="5">
    <source>
        <dbReference type="SAM" id="Phobius"/>
    </source>
</evidence>